<feature type="transmembrane region" description="Helical" evidence="7">
    <location>
        <begin position="223"/>
        <end position="241"/>
    </location>
</feature>
<evidence type="ECO:0000313" key="9">
    <source>
        <dbReference type="EMBL" id="KAK8897197.1"/>
    </source>
</evidence>
<name>A0ABR2L378_9EUKA</name>
<organism evidence="9 10">
    <name type="scientific">Tritrichomonas musculus</name>
    <dbReference type="NCBI Taxonomy" id="1915356"/>
    <lineage>
        <taxon>Eukaryota</taxon>
        <taxon>Metamonada</taxon>
        <taxon>Parabasalia</taxon>
        <taxon>Tritrichomonadida</taxon>
        <taxon>Tritrichomonadidae</taxon>
        <taxon>Tritrichomonas</taxon>
    </lineage>
</organism>
<dbReference type="Gene3D" id="1.10.287.70">
    <property type="match status" value="1"/>
</dbReference>
<dbReference type="SUPFAM" id="SSF51206">
    <property type="entry name" value="cAMP-binding domain-like"/>
    <property type="match status" value="1"/>
</dbReference>
<keyword evidence="3" id="KW-0813">Transport</keyword>
<dbReference type="Gene3D" id="2.60.120.10">
    <property type="entry name" value="Jelly Rolls"/>
    <property type="match status" value="1"/>
</dbReference>
<keyword evidence="10" id="KW-1185">Reference proteome</keyword>
<feature type="compositionally biased region" description="Low complexity" evidence="6">
    <location>
        <begin position="504"/>
        <end position="557"/>
    </location>
</feature>
<evidence type="ECO:0000256" key="3">
    <source>
        <dbReference type="ARBA" id="ARBA00022882"/>
    </source>
</evidence>
<dbReference type="Gene3D" id="1.10.287.630">
    <property type="entry name" value="Helix hairpin bin"/>
    <property type="match status" value="1"/>
</dbReference>
<keyword evidence="7" id="KW-1133">Transmembrane helix</keyword>
<feature type="transmembrane region" description="Helical" evidence="7">
    <location>
        <begin position="183"/>
        <end position="203"/>
    </location>
</feature>
<dbReference type="PANTHER" id="PTHR10217:SF435">
    <property type="entry name" value="POTASSIUM VOLTAGE-GATED CHANNEL PROTEIN EAG"/>
    <property type="match status" value="1"/>
</dbReference>
<proteinExistence type="predicted"/>
<evidence type="ECO:0000256" key="1">
    <source>
        <dbReference type="ARBA" id="ARBA00022538"/>
    </source>
</evidence>
<dbReference type="PROSITE" id="PS50042">
    <property type="entry name" value="CNMP_BINDING_3"/>
    <property type="match status" value="1"/>
</dbReference>
<feature type="transmembrane region" description="Helical" evidence="7">
    <location>
        <begin position="50"/>
        <end position="70"/>
    </location>
</feature>
<evidence type="ECO:0000259" key="8">
    <source>
        <dbReference type="PROSITE" id="PS50042"/>
    </source>
</evidence>
<feature type="transmembrane region" description="Helical" evidence="7">
    <location>
        <begin position="117"/>
        <end position="137"/>
    </location>
</feature>
<keyword evidence="7" id="KW-0472">Membrane</keyword>
<keyword evidence="2" id="KW-0631">Potassium channel</keyword>
<dbReference type="InterPro" id="IPR018490">
    <property type="entry name" value="cNMP-bd_dom_sf"/>
</dbReference>
<dbReference type="SUPFAM" id="SSF81324">
    <property type="entry name" value="Voltage-gated potassium channels"/>
    <property type="match status" value="1"/>
</dbReference>
<keyword evidence="7" id="KW-0812">Transmembrane</keyword>
<keyword evidence="3" id="KW-0851">Voltage-gated channel</keyword>
<dbReference type="Proteomes" id="UP001470230">
    <property type="component" value="Unassembled WGS sequence"/>
</dbReference>
<keyword evidence="1" id="KW-0633">Potassium transport</keyword>
<feature type="domain" description="Cyclic nucleotide-binding" evidence="8">
    <location>
        <begin position="355"/>
        <end position="451"/>
    </location>
</feature>
<dbReference type="Pfam" id="PF07885">
    <property type="entry name" value="Ion_trans_2"/>
    <property type="match status" value="1"/>
</dbReference>
<feature type="region of interest" description="Disordered" evidence="6">
    <location>
        <begin position="500"/>
        <end position="557"/>
    </location>
</feature>
<accession>A0ABR2L378</accession>
<keyword evidence="4" id="KW-0630">Potassium</keyword>
<feature type="transmembrane region" description="Helical" evidence="7">
    <location>
        <begin position="143"/>
        <end position="162"/>
    </location>
</feature>
<dbReference type="InterPro" id="IPR013099">
    <property type="entry name" value="K_chnl_dom"/>
</dbReference>
<dbReference type="SMART" id="SM00100">
    <property type="entry name" value="cNMP"/>
    <property type="match status" value="1"/>
</dbReference>
<gene>
    <name evidence="9" type="ORF">M9Y10_015133</name>
</gene>
<evidence type="ECO:0000256" key="2">
    <source>
        <dbReference type="ARBA" id="ARBA00022826"/>
    </source>
</evidence>
<dbReference type="Pfam" id="PF00027">
    <property type="entry name" value="cNMP_binding"/>
    <property type="match status" value="1"/>
</dbReference>
<evidence type="ECO:0000256" key="4">
    <source>
        <dbReference type="ARBA" id="ARBA00022958"/>
    </source>
</evidence>
<dbReference type="CDD" id="cd00038">
    <property type="entry name" value="CAP_ED"/>
    <property type="match status" value="1"/>
</dbReference>
<keyword evidence="5" id="KW-0407">Ion channel</keyword>
<evidence type="ECO:0000313" key="10">
    <source>
        <dbReference type="Proteomes" id="UP001470230"/>
    </source>
</evidence>
<keyword evidence="3" id="KW-0406">Ion transport</keyword>
<dbReference type="EMBL" id="JAPFFF010000002">
    <property type="protein sequence ID" value="KAK8897197.1"/>
    <property type="molecule type" value="Genomic_DNA"/>
</dbReference>
<feature type="transmembrane region" description="Helical" evidence="7">
    <location>
        <begin position="253"/>
        <end position="278"/>
    </location>
</feature>
<dbReference type="InterPro" id="IPR000595">
    <property type="entry name" value="cNMP-bd_dom"/>
</dbReference>
<dbReference type="PANTHER" id="PTHR10217">
    <property type="entry name" value="VOLTAGE AND LIGAND GATED POTASSIUM CHANNEL"/>
    <property type="match status" value="1"/>
</dbReference>
<evidence type="ECO:0000256" key="6">
    <source>
        <dbReference type="SAM" id="MobiDB-lite"/>
    </source>
</evidence>
<dbReference type="InterPro" id="IPR014710">
    <property type="entry name" value="RmlC-like_jellyroll"/>
</dbReference>
<comment type="caution">
    <text evidence="9">The sequence shown here is derived from an EMBL/GenBank/DDBJ whole genome shotgun (WGS) entry which is preliminary data.</text>
</comment>
<evidence type="ECO:0000256" key="5">
    <source>
        <dbReference type="ARBA" id="ARBA00023303"/>
    </source>
</evidence>
<protein>
    <recommendedName>
        <fullName evidence="8">Cyclic nucleotide-binding domain-containing protein</fullName>
    </recommendedName>
</protein>
<evidence type="ECO:0000256" key="7">
    <source>
        <dbReference type="SAM" id="Phobius"/>
    </source>
</evidence>
<reference evidence="9 10" key="1">
    <citation type="submission" date="2024-04" db="EMBL/GenBank/DDBJ databases">
        <title>Tritrichomonas musculus Genome.</title>
        <authorList>
            <person name="Alves-Ferreira E."/>
            <person name="Grigg M."/>
            <person name="Lorenzi H."/>
            <person name="Galac M."/>
        </authorList>
    </citation>
    <scope>NUCLEOTIDE SEQUENCE [LARGE SCALE GENOMIC DNA]</scope>
    <source>
        <strain evidence="9 10">EAF2021</strain>
    </source>
</reference>
<feature type="transmembrane region" description="Helical" evidence="7">
    <location>
        <begin position="76"/>
        <end position="96"/>
    </location>
</feature>
<sequence length="557" mass="64500">MHKRGASFNYQHLLDDNRMLYTPTNLKYPIKQRFSLTFSHSQKLRRFWEYLIFIVCLSTLIEISFFGIFINDVPFAGYSIFIIFDLFYIFDIFVYLHTSYFSHGVQINNLRRIKEHIGCFRIVTHIIAAIPLSWIGVLLKNRLIYLLLCIPRILRIQRGLDASYTISQSMIYSLTRSRIFQSILLEILCIHLFACIFYLSAFFEGIDQSWVKMHEWDKLSPTQQYVVSIYFVMTTILAIGFGDLTPKISQERIIVIFIQLIGVMVNGFLISTMVSSLFDPIGSSFLKGFRSFIDFMQFKEIPRDTVNEVINFFQEKWSKTHGADDLKEVFKFVPQTVRNDIKLDITKKCLSKISMMQIASQKLLIGFSNAMFSVSFVPGEIIIKQGEIVNKLYLFKSGIIKLFVDRIETEIINCDDGVGMGEIELLIDQPRKSAVVAVTYVEGWVIERDDLLTSIVHQKELQKELIHVCKTVYPEHHKDVRKLIYGMRLKPKLSPKVTTNKYLNADSDSDNNINNNTNNDNINNDNKSNNDNNNNDNNNNNNGNNFNDNGNNNENNN</sequence>
<dbReference type="InterPro" id="IPR050818">
    <property type="entry name" value="KCNH_animal-type"/>
</dbReference>
<dbReference type="InterPro" id="IPR003938">
    <property type="entry name" value="K_chnl_volt-dep_EAG/ELK/ERG"/>
</dbReference>
<dbReference type="PRINTS" id="PR01463">
    <property type="entry name" value="EAGCHANLFMLY"/>
</dbReference>